<dbReference type="GO" id="GO:0003677">
    <property type="term" value="F:DNA binding"/>
    <property type="evidence" value="ECO:0007669"/>
    <property type="project" value="UniProtKB-KW"/>
</dbReference>
<dbReference type="InterPro" id="IPR007219">
    <property type="entry name" value="XnlR_reg_dom"/>
</dbReference>
<evidence type="ECO:0000256" key="2">
    <source>
        <dbReference type="ARBA" id="ARBA00022723"/>
    </source>
</evidence>
<dbReference type="PANTHER" id="PTHR31001">
    <property type="entry name" value="UNCHARACTERIZED TRANSCRIPTIONAL REGULATORY PROTEIN"/>
    <property type="match status" value="1"/>
</dbReference>
<evidence type="ECO:0000256" key="3">
    <source>
        <dbReference type="ARBA" id="ARBA00023015"/>
    </source>
</evidence>
<keyword evidence="2" id="KW-0479">Metal-binding</keyword>
<dbReference type="GO" id="GO:0005634">
    <property type="term" value="C:nucleus"/>
    <property type="evidence" value="ECO:0007669"/>
    <property type="project" value="UniProtKB-SubCell"/>
</dbReference>
<evidence type="ECO:0000256" key="5">
    <source>
        <dbReference type="ARBA" id="ARBA00023163"/>
    </source>
</evidence>
<dbReference type="Gene3D" id="4.10.240.10">
    <property type="entry name" value="Zn(2)-C6 fungal-type DNA-binding domain"/>
    <property type="match status" value="1"/>
</dbReference>
<comment type="subcellular location">
    <subcellularLocation>
        <location evidence="1">Nucleus</location>
    </subcellularLocation>
</comment>
<dbReference type="CDD" id="cd00067">
    <property type="entry name" value="GAL4"/>
    <property type="match status" value="1"/>
</dbReference>
<keyword evidence="5" id="KW-0804">Transcription</keyword>
<evidence type="ECO:0000313" key="9">
    <source>
        <dbReference type="Proteomes" id="UP001147746"/>
    </source>
</evidence>
<keyword evidence="3" id="KW-0805">Transcription regulation</keyword>
<dbReference type="InterPro" id="IPR036864">
    <property type="entry name" value="Zn2-C6_fun-type_DNA-bd_sf"/>
</dbReference>
<dbReference type="Pfam" id="PF00172">
    <property type="entry name" value="Zn_clus"/>
    <property type="match status" value="1"/>
</dbReference>
<keyword evidence="9" id="KW-1185">Reference proteome</keyword>
<evidence type="ECO:0000256" key="6">
    <source>
        <dbReference type="ARBA" id="ARBA00023242"/>
    </source>
</evidence>
<dbReference type="GO" id="GO:0000981">
    <property type="term" value="F:DNA-binding transcription factor activity, RNA polymerase II-specific"/>
    <property type="evidence" value="ECO:0007669"/>
    <property type="project" value="InterPro"/>
</dbReference>
<dbReference type="AlphaFoldDB" id="A0A9W9U238"/>
<dbReference type="CDD" id="cd12148">
    <property type="entry name" value="fungal_TF_MHR"/>
    <property type="match status" value="1"/>
</dbReference>
<dbReference type="EMBL" id="JAPZBO010000008">
    <property type="protein sequence ID" value="KAJ5307265.1"/>
    <property type="molecule type" value="Genomic_DNA"/>
</dbReference>
<gene>
    <name evidence="8" type="ORF">N7476_007921</name>
</gene>
<reference evidence="8" key="1">
    <citation type="submission" date="2022-12" db="EMBL/GenBank/DDBJ databases">
        <authorList>
            <person name="Petersen C."/>
        </authorList>
    </citation>
    <scope>NUCLEOTIDE SEQUENCE</scope>
    <source>
        <strain evidence="8">IBT 21472</strain>
    </source>
</reference>
<sequence length="573" mass="65496">MSTTVHEDDSKLQRALSCVSCQRRKIKYDRHLPCANCITSSIQCVPATVTQRRRRRLPERVLLERLRHYEGILRQNRIEFEPLHPVASNHASEQGKDLAETSYASPKESAERQTSETVNLWHAISKVTLDTEHDGDHHSSPPNAWDHNGQKQSEGNDDHLFFDPRPNVEISTLHPDQAQIFCLWQIYLDNVNPLLKVTHTPTLQRRIIDAVVDLTNVNPTLEALMFSIYCAAMMSLEEATCQSTFGSPKKDLLAGYQFACQQGLAKCRVWQCTDLDGLTAWFLYLISVRPQSDPRSLSSTLAAVTRLAQRMGLHSESDNTRYSPLEADFRRRLWWALIVFDHRISEMSDYKTSLLIPTWDCQPPSNLNDSELRPEMKMMPKVYERPTEAIFAVLRSQLADFTRHSAFHLDFINPSLKAMARAKAHNTSIAMSSVPQTNTQRNEAASYALNMLECDTKLRTHPHIKGYMWLVNTYVPALATIHLVNDLTKRPAASHADRAWEVMSDNYEARTAASKPDGQSVFVVFARAVLQAWAAREAVLQRQNKPLNPPNMVVDIDHFWSTMDWRQMHLQGW</sequence>
<dbReference type="Proteomes" id="UP001147746">
    <property type="component" value="Unassembled WGS sequence"/>
</dbReference>
<keyword evidence="6" id="KW-0539">Nucleus</keyword>
<reference evidence="8" key="2">
    <citation type="journal article" date="2023" name="IMA Fungus">
        <title>Comparative genomic study of the Penicillium genus elucidates a diverse pangenome and 15 lateral gene transfer events.</title>
        <authorList>
            <person name="Petersen C."/>
            <person name="Sorensen T."/>
            <person name="Nielsen M.R."/>
            <person name="Sondergaard T.E."/>
            <person name="Sorensen J.L."/>
            <person name="Fitzpatrick D.A."/>
            <person name="Frisvad J.C."/>
            <person name="Nielsen K.L."/>
        </authorList>
    </citation>
    <scope>NUCLEOTIDE SEQUENCE</scope>
    <source>
        <strain evidence="8">IBT 21472</strain>
    </source>
</reference>
<evidence type="ECO:0000256" key="7">
    <source>
        <dbReference type="SAM" id="MobiDB-lite"/>
    </source>
</evidence>
<protein>
    <submittedName>
        <fullName evidence="8">C6 zinc finger domain protein</fullName>
    </submittedName>
</protein>
<dbReference type="Pfam" id="PF04082">
    <property type="entry name" value="Fungal_trans"/>
    <property type="match status" value="1"/>
</dbReference>
<dbReference type="InterPro" id="IPR050613">
    <property type="entry name" value="Sec_Metabolite_Reg"/>
</dbReference>
<dbReference type="PANTHER" id="PTHR31001:SF45">
    <property type="entry name" value="ZN(II)2CYS6 TRANSCRIPTION FACTOR (EUROFUNG)"/>
    <property type="match status" value="1"/>
</dbReference>
<evidence type="ECO:0000313" key="8">
    <source>
        <dbReference type="EMBL" id="KAJ5307265.1"/>
    </source>
</evidence>
<dbReference type="SUPFAM" id="SSF57701">
    <property type="entry name" value="Zn2/Cys6 DNA-binding domain"/>
    <property type="match status" value="1"/>
</dbReference>
<evidence type="ECO:0000256" key="1">
    <source>
        <dbReference type="ARBA" id="ARBA00004123"/>
    </source>
</evidence>
<comment type="caution">
    <text evidence="8">The sequence shown here is derived from an EMBL/GenBank/DDBJ whole genome shotgun (WGS) entry which is preliminary data.</text>
</comment>
<dbReference type="SMART" id="SM00906">
    <property type="entry name" value="Fungal_trans"/>
    <property type="match status" value="1"/>
</dbReference>
<dbReference type="SMART" id="SM00066">
    <property type="entry name" value="GAL4"/>
    <property type="match status" value="1"/>
</dbReference>
<evidence type="ECO:0000256" key="4">
    <source>
        <dbReference type="ARBA" id="ARBA00023125"/>
    </source>
</evidence>
<feature type="region of interest" description="Disordered" evidence="7">
    <location>
        <begin position="131"/>
        <end position="159"/>
    </location>
</feature>
<proteinExistence type="predicted"/>
<dbReference type="GO" id="GO:0006351">
    <property type="term" value="P:DNA-templated transcription"/>
    <property type="evidence" value="ECO:0007669"/>
    <property type="project" value="InterPro"/>
</dbReference>
<dbReference type="PROSITE" id="PS50048">
    <property type="entry name" value="ZN2_CY6_FUNGAL_2"/>
    <property type="match status" value="1"/>
</dbReference>
<feature type="region of interest" description="Disordered" evidence="7">
    <location>
        <begin position="87"/>
        <end position="116"/>
    </location>
</feature>
<name>A0A9W9U238_9EURO</name>
<organism evidence="8 9">
    <name type="scientific">Penicillium atrosanguineum</name>
    <dbReference type="NCBI Taxonomy" id="1132637"/>
    <lineage>
        <taxon>Eukaryota</taxon>
        <taxon>Fungi</taxon>
        <taxon>Dikarya</taxon>
        <taxon>Ascomycota</taxon>
        <taxon>Pezizomycotina</taxon>
        <taxon>Eurotiomycetes</taxon>
        <taxon>Eurotiomycetidae</taxon>
        <taxon>Eurotiales</taxon>
        <taxon>Aspergillaceae</taxon>
        <taxon>Penicillium</taxon>
    </lineage>
</organism>
<dbReference type="InterPro" id="IPR001138">
    <property type="entry name" value="Zn2Cys6_DnaBD"/>
</dbReference>
<dbReference type="GO" id="GO:0008270">
    <property type="term" value="F:zinc ion binding"/>
    <property type="evidence" value="ECO:0007669"/>
    <property type="project" value="InterPro"/>
</dbReference>
<keyword evidence="4" id="KW-0238">DNA-binding</keyword>
<accession>A0A9W9U238</accession>